<evidence type="ECO:0000313" key="1">
    <source>
        <dbReference type="EMBL" id="BDT60199.1"/>
    </source>
</evidence>
<dbReference type="Proteomes" id="UP001163336">
    <property type="component" value="Chromosome"/>
</dbReference>
<evidence type="ECO:0000313" key="2">
    <source>
        <dbReference type="Proteomes" id="UP001163336"/>
    </source>
</evidence>
<organism evidence="1 2">
    <name type="scientific">Massilia varians</name>
    <dbReference type="NCBI Taxonomy" id="457921"/>
    <lineage>
        <taxon>Bacteria</taxon>
        <taxon>Pseudomonadati</taxon>
        <taxon>Pseudomonadota</taxon>
        <taxon>Betaproteobacteria</taxon>
        <taxon>Burkholderiales</taxon>
        <taxon>Oxalobacteraceae</taxon>
        <taxon>Telluria group</taxon>
        <taxon>Massilia</taxon>
    </lineage>
</organism>
<protein>
    <submittedName>
        <fullName evidence="1">Uncharacterized protein</fullName>
    </submittedName>
</protein>
<proteinExistence type="predicted"/>
<gene>
    <name evidence="1" type="ORF">MasN3_36930</name>
</gene>
<sequence length="119" mass="13199">MTKKMFDNNTLRSTVAHQDQALEDRFAKADSILLKTLPPTPEPVPAPQKSLVVRDTFSLPPSDYALIDAVRRTAAKEGRISTSKSEVIRAGLQVLHLLEGQDLIQALDQLEKILPGRKK</sequence>
<keyword evidence="2" id="KW-1185">Reference proteome</keyword>
<reference evidence="1" key="1">
    <citation type="submission" date="2022-11" db="EMBL/GenBank/DDBJ databases">
        <title>Isolation and characterization of PLA-degrading bacterium Massilia sp. from Antarctic soil.</title>
        <authorList>
            <person name="Sato K."/>
            <person name="Gomez-Fuentes C."/>
            <person name="Ahmad S.A."/>
            <person name="Zulkharnain A."/>
        </authorList>
    </citation>
    <scope>NUCLEOTIDE SEQUENCE</scope>
    <source>
        <strain evidence="1">N-3</strain>
    </source>
</reference>
<dbReference type="EMBL" id="AP026966">
    <property type="protein sequence ID" value="BDT60199.1"/>
    <property type="molecule type" value="Genomic_DNA"/>
</dbReference>
<name>A0ABM8CA86_9BURK</name>
<dbReference type="RefSeq" id="WP_281909203.1">
    <property type="nucleotide sequence ID" value="NZ_AP026966.1"/>
</dbReference>
<accession>A0ABM8CA86</accession>